<feature type="domain" description="SPIN90/Ldb17 leucine-rich" evidence="2">
    <location>
        <begin position="49"/>
        <end position="128"/>
    </location>
</feature>
<dbReference type="PANTHER" id="PTHR13357:SF1">
    <property type="entry name" value="NCK-INTERACTING PROTEIN WITH SH3 DOMAIN"/>
    <property type="match status" value="1"/>
</dbReference>
<dbReference type="AlphaFoldDB" id="A0A4C1UE35"/>
<name>A0A4C1UE35_EUMVA</name>
<dbReference type="GO" id="GO:0071933">
    <property type="term" value="F:Arp2/3 complex binding"/>
    <property type="evidence" value="ECO:0007669"/>
    <property type="project" value="TreeGrafter"/>
</dbReference>
<evidence type="ECO:0000259" key="2">
    <source>
        <dbReference type="Pfam" id="PF09431"/>
    </source>
</evidence>
<evidence type="ECO:0000313" key="3">
    <source>
        <dbReference type="EMBL" id="GBP24711.1"/>
    </source>
</evidence>
<reference evidence="3 4" key="1">
    <citation type="journal article" date="2019" name="Commun. Biol.">
        <title>The bagworm genome reveals a unique fibroin gene that provides high tensile strength.</title>
        <authorList>
            <person name="Kono N."/>
            <person name="Nakamura H."/>
            <person name="Ohtoshi R."/>
            <person name="Tomita M."/>
            <person name="Numata K."/>
            <person name="Arakawa K."/>
        </authorList>
    </citation>
    <scope>NUCLEOTIDE SEQUENCE [LARGE SCALE GENOMIC DNA]</scope>
</reference>
<protein>
    <submittedName>
        <fullName evidence="3">NCK-interacting protein with SH3 domain</fullName>
    </submittedName>
</protein>
<dbReference type="GO" id="GO:0006897">
    <property type="term" value="P:endocytosis"/>
    <property type="evidence" value="ECO:0007669"/>
    <property type="project" value="TreeGrafter"/>
</dbReference>
<dbReference type="STRING" id="151549.A0A4C1UE35"/>
<dbReference type="Pfam" id="PF09431">
    <property type="entry name" value="SPIN90_LRD"/>
    <property type="match status" value="1"/>
</dbReference>
<comment type="caution">
    <text evidence="3">The sequence shown here is derived from an EMBL/GenBank/DDBJ whole genome shotgun (WGS) entry which is preliminary data.</text>
</comment>
<accession>A0A4C1UE35</accession>
<organism evidence="3 4">
    <name type="scientific">Eumeta variegata</name>
    <name type="common">Bagworm moth</name>
    <name type="synonym">Eumeta japonica</name>
    <dbReference type="NCBI Taxonomy" id="151549"/>
    <lineage>
        <taxon>Eukaryota</taxon>
        <taxon>Metazoa</taxon>
        <taxon>Ecdysozoa</taxon>
        <taxon>Arthropoda</taxon>
        <taxon>Hexapoda</taxon>
        <taxon>Insecta</taxon>
        <taxon>Pterygota</taxon>
        <taxon>Neoptera</taxon>
        <taxon>Endopterygota</taxon>
        <taxon>Lepidoptera</taxon>
        <taxon>Glossata</taxon>
        <taxon>Ditrysia</taxon>
        <taxon>Tineoidea</taxon>
        <taxon>Psychidae</taxon>
        <taxon>Oiketicinae</taxon>
        <taxon>Eumeta</taxon>
    </lineage>
</organism>
<proteinExistence type="predicted"/>
<dbReference type="InterPro" id="IPR018556">
    <property type="entry name" value="SPIN90/Ldb17_LRD"/>
</dbReference>
<gene>
    <name evidence="3" type="primary">Nckipsd</name>
    <name evidence="3" type="ORF">EVAR_79558_1</name>
</gene>
<feature type="compositionally biased region" description="Basic and acidic residues" evidence="1">
    <location>
        <begin position="1"/>
        <end position="13"/>
    </location>
</feature>
<dbReference type="PANTHER" id="PTHR13357">
    <property type="entry name" value="SH3 ADAPTER PROTEIN SPIN90 NCK INTERACTING PROTEIN WITH SH3 DOMAIN"/>
    <property type="match status" value="1"/>
</dbReference>
<keyword evidence="4" id="KW-1185">Reference proteome</keyword>
<dbReference type="InterPro" id="IPR030125">
    <property type="entry name" value="SPIN90/Ldb17"/>
</dbReference>
<evidence type="ECO:0000256" key="1">
    <source>
        <dbReference type="SAM" id="MobiDB-lite"/>
    </source>
</evidence>
<feature type="region of interest" description="Disordered" evidence="1">
    <location>
        <begin position="1"/>
        <end position="41"/>
    </location>
</feature>
<dbReference type="OrthoDB" id="445362at2759"/>
<evidence type="ECO:0000313" key="4">
    <source>
        <dbReference type="Proteomes" id="UP000299102"/>
    </source>
</evidence>
<feature type="compositionally biased region" description="Basic and acidic residues" evidence="1">
    <location>
        <begin position="28"/>
        <end position="41"/>
    </location>
</feature>
<dbReference type="Proteomes" id="UP000299102">
    <property type="component" value="Unassembled WGS sequence"/>
</dbReference>
<sequence length="163" mass="19204">MTREDNDRLREEAPSLSQRLMPAPAAENEYRRPDDSNAEKMQKDPVRIFDHEPAPPHSVLKLVKNLFSRKKTAEHFYTNDVKVAIDIIVRQLADLSPGDQRRYEYLEILQGIIRNTEYGPHQHRRDDLLRCFARIFCEEGEASRRDQALVRTISNEFPHYFKP</sequence>
<dbReference type="EMBL" id="BGZK01000165">
    <property type="protein sequence ID" value="GBP24711.1"/>
    <property type="molecule type" value="Genomic_DNA"/>
</dbReference>